<evidence type="ECO:0000313" key="1">
    <source>
        <dbReference type="EMBL" id="KGF21403.1"/>
    </source>
</evidence>
<comment type="caution">
    <text evidence="2">The sequence shown here is derived from an EMBL/GenBank/DDBJ whole genome shotgun (WGS) entry which is preliminary data.</text>
</comment>
<sequence>MVKNMDTNEPVPTSEPIVQDELRARLRAVFDEQIPNYGSFNIAYAFGLAGSGGPCLIGFRNHPIELVVAPIDAHTLQASESAVSINLTNISAVGIYSADSVELEMTTGRTFRVTCPPYPTVLLEASSSGTERAQAVTLDQYGESVDFAEFINFFADAVEAGTAP</sequence>
<gene>
    <name evidence="1" type="ORF">HMPREF2128_01600</name>
    <name evidence="2" type="ORF">HMPREF2128_01645</name>
</gene>
<reference evidence="2 3" key="1">
    <citation type="submission" date="2014-07" db="EMBL/GenBank/DDBJ databases">
        <authorList>
            <person name="McCorrison J."/>
            <person name="Sanka R."/>
            <person name="Torralba M."/>
            <person name="Gillis M."/>
            <person name="Haft D.H."/>
            <person name="Methe B."/>
            <person name="Sutton G."/>
            <person name="Nelson K.E."/>
        </authorList>
    </citation>
    <scope>NUCLEOTIDE SEQUENCE [LARGE SCALE GENOMIC DNA]</scope>
    <source>
        <strain evidence="2 3">DNF00011</strain>
    </source>
</reference>
<dbReference type="Proteomes" id="UP000053528">
    <property type="component" value="Unassembled WGS sequence"/>
</dbReference>
<name>A0A095ZSB5_9MICC</name>
<accession>A0A095ZSB5</accession>
<evidence type="ECO:0000313" key="2">
    <source>
        <dbReference type="EMBL" id="KGF21412.1"/>
    </source>
</evidence>
<evidence type="ECO:0000313" key="3">
    <source>
        <dbReference type="Proteomes" id="UP000053528"/>
    </source>
</evidence>
<organism evidence="2 3">
    <name type="scientific">Pseudoglutamicibacter albus DNF00011</name>
    <dbReference type="NCBI Taxonomy" id="1401063"/>
    <lineage>
        <taxon>Bacteria</taxon>
        <taxon>Bacillati</taxon>
        <taxon>Actinomycetota</taxon>
        <taxon>Actinomycetes</taxon>
        <taxon>Micrococcales</taxon>
        <taxon>Micrococcaceae</taxon>
        <taxon>Pseudoglutamicibacter</taxon>
    </lineage>
</organism>
<dbReference type="AlphaFoldDB" id="A0A095ZSB5"/>
<proteinExistence type="predicted"/>
<dbReference type="EMBL" id="JRNH01000004">
    <property type="protein sequence ID" value="KGF21412.1"/>
    <property type="molecule type" value="Genomic_DNA"/>
</dbReference>
<dbReference type="EMBL" id="JRNH01000004">
    <property type="protein sequence ID" value="KGF21403.1"/>
    <property type="molecule type" value="Genomic_DNA"/>
</dbReference>
<protein>
    <submittedName>
        <fullName evidence="2">Uncharacterized protein</fullName>
    </submittedName>
</protein>